<proteinExistence type="predicted"/>
<name>A0A8I6YEE5_HORVV</name>
<reference evidence="3" key="1">
    <citation type="journal article" date="2012" name="Nature">
        <title>A physical, genetic and functional sequence assembly of the barley genome.</title>
        <authorList>
            <consortium name="The International Barley Genome Sequencing Consortium"/>
            <person name="Mayer K.F."/>
            <person name="Waugh R."/>
            <person name="Brown J.W."/>
            <person name="Schulman A."/>
            <person name="Langridge P."/>
            <person name="Platzer M."/>
            <person name="Fincher G.B."/>
            <person name="Muehlbauer G.J."/>
            <person name="Sato K."/>
            <person name="Close T.J."/>
            <person name="Wise R.P."/>
            <person name="Stein N."/>
        </authorList>
    </citation>
    <scope>NUCLEOTIDE SEQUENCE [LARGE SCALE GENOMIC DNA]</scope>
    <source>
        <strain evidence="3">cv. Morex</strain>
    </source>
</reference>
<evidence type="ECO:0000313" key="2">
    <source>
        <dbReference type="EnsemblPlants" id="HORVU.MOREX.r3.5HG0530120.1.CDS1"/>
    </source>
</evidence>
<sequence>MAVEVRTNTKRPRLAEGHSTKALKGVADVSHPSPTAVVPRVSFRIADRANKVKTEMMEEDDDPACRPKPKATSHSRTGPPKKIEAEAKKQMKTSKGDNKMMAPAAPKDDEEHPSAAKGGSFCGPCH</sequence>
<feature type="compositionally biased region" description="Basic and acidic residues" evidence="1">
    <location>
        <begin position="81"/>
        <end position="98"/>
    </location>
</feature>
<dbReference type="Proteomes" id="UP000011116">
    <property type="component" value="Chromosome 5H"/>
</dbReference>
<keyword evidence="3" id="KW-1185">Reference proteome</keyword>
<accession>A0A8I6YEE5</accession>
<dbReference type="EnsemblPlants" id="HORVU.MOREX.r3.5HG0530120.1">
    <property type="protein sequence ID" value="HORVU.MOREX.r3.5HG0530120.1.CDS1"/>
    <property type="gene ID" value="HORVU.MOREX.r3.5HG0530120"/>
</dbReference>
<evidence type="ECO:0000256" key="1">
    <source>
        <dbReference type="SAM" id="MobiDB-lite"/>
    </source>
</evidence>
<dbReference type="AlphaFoldDB" id="A0A8I6YEE5"/>
<evidence type="ECO:0000313" key="3">
    <source>
        <dbReference type="Proteomes" id="UP000011116"/>
    </source>
</evidence>
<feature type="region of interest" description="Disordered" evidence="1">
    <location>
        <begin position="1"/>
        <end position="34"/>
    </location>
</feature>
<reference evidence="2" key="2">
    <citation type="submission" date="2020-10" db="EMBL/GenBank/DDBJ databases">
        <authorList>
            <person name="Scholz U."/>
            <person name="Mascher M."/>
            <person name="Fiebig A."/>
        </authorList>
    </citation>
    <scope>NUCLEOTIDE SEQUENCE [LARGE SCALE GENOMIC DNA]</scope>
    <source>
        <strain evidence="2">cv. Morex</strain>
    </source>
</reference>
<feature type="region of interest" description="Disordered" evidence="1">
    <location>
        <begin position="54"/>
        <end position="126"/>
    </location>
</feature>
<protein>
    <submittedName>
        <fullName evidence="2">Uncharacterized protein</fullName>
    </submittedName>
</protein>
<dbReference type="Gramene" id="HORVU.MOREX.r3.5HG0530120.1">
    <property type="protein sequence ID" value="HORVU.MOREX.r3.5HG0530120.1.CDS1"/>
    <property type="gene ID" value="HORVU.MOREX.r3.5HG0530120"/>
</dbReference>
<organism evidence="2 3">
    <name type="scientific">Hordeum vulgare subsp. vulgare</name>
    <name type="common">Domesticated barley</name>
    <dbReference type="NCBI Taxonomy" id="112509"/>
    <lineage>
        <taxon>Eukaryota</taxon>
        <taxon>Viridiplantae</taxon>
        <taxon>Streptophyta</taxon>
        <taxon>Embryophyta</taxon>
        <taxon>Tracheophyta</taxon>
        <taxon>Spermatophyta</taxon>
        <taxon>Magnoliopsida</taxon>
        <taxon>Liliopsida</taxon>
        <taxon>Poales</taxon>
        <taxon>Poaceae</taxon>
        <taxon>BOP clade</taxon>
        <taxon>Pooideae</taxon>
        <taxon>Triticodae</taxon>
        <taxon>Triticeae</taxon>
        <taxon>Hordeinae</taxon>
        <taxon>Hordeum</taxon>
    </lineage>
</organism>
<reference evidence="2" key="3">
    <citation type="submission" date="2022-01" db="UniProtKB">
        <authorList>
            <consortium name="EnsemblPlants"/>
        </authorList>
    </citation>
    <scope>IDENTIFICATION</scope>
    <source>
        <strain evidence="2">subsp. vulgare</strain>
    </source>
</reference>